<dbReference type="AlphaFoldDB" id="A0A3N1LWY2"/>
<keyword evidence="3" id="KW-1185">Reference proteome</keyword>
<dbReference type="InterPro" id="IPR010131">
    <property type="entry name" value="MdtP/NodT-like"/>
</dbReference>
<comment type="caution">
    <text evidence="2">The sequence shown here is derived from an EMBL/GenBank/DDBJ whole genome shotgun (WGS) entry which is preliminary data.</text>
</comment>
<dbReference type="GO" id="GO:0015562">
    <property type="term" value="F:efflux transmembrane transporter activity"/>
    <property type="evidence" value="ECO:0007669"/>
    <property type="project" value="InterPro"/>
</dbReference>
<sequence>MTVRRMIILPGLLLLGACASLLEDQGVVEVTAAASARLGVEASRVQTEDEAARVRQRLVRLLAQPLSPDGAVQVAVLNNRALQAAYDDLGVSAAALVRASTPPNPGFRYARTTGGGTVEIERGLTLDLIGLVTLPFAAAVEERHWQEAKARAAERVVALALEVRRAYFRAVAAGQTAAYMAEVRQSAEAAAELARRLGRTGAFAKLDQSRHFLFHAEVATRAARATLAATTAREQLVRLLGLWGAGADIRLPERLPELPERLPDWPDIEADAIGRRADLRRARLELEALGRSHALTQATRLVAVAEGGIASTRETGTPTRRGWEVTLSLPIFDGGTTAAAEAANLYQAAANRLAGLAVDARSEVRAADAVWRASHAIAWHHRREIVPALQAISEESLLRYNGMLVSVFEMLADAARQAEGVAEAIAAERDFWIAQTDLEDATGGTMPDAVATHGQRREG</sequence>
<dbReference type="EMBL" id="RJKX01000013">
    <property type="protein sequence ID" value="ROP99693.1"/>
    <property type="molecule type" value="Genomic_DNA"/>
</dbReference>
<dbReference type="PROSITE" id="PS51257">
    <property type="entry name" value="PROKAR_LIPOPROTEIN"/>
    <property type="match status" value="1"/>
</dbReference>
<evidence type="ECO:0000313" key="3">
    <source>
        <dbReference type="Proteomes" id="UP000278222"/>
    </source>
</evidence>
<feature type="signal peptide" evidence="1">
    <location>
        <begin position="1"/>
        <end position="22"/>
    </location>
</feature>
<dbReference type="RefSeq" id="WP_123689055.1">
    <property type="nucleotide sequence ID" value="NZ_AP019700.1"/>
</dbReference>
<dbReference type="OrthoDB" id="237412at2"/>
<proteinExistence type="predicted"/>
<name>A0A3N1LWY2_9PROT</name>
<dbReference type="Gene3D" id="1.20.1600.10">
    <property type="entry name" value="Outer membrane efflux proteins (OEP)"/>
    <property type="match status" value="1"/>
</dbReference>
<dbReference type="PANTHER" id="PTHR30203">
    <property type="entry name" value="OUTER MEMBRANE CATION EFFLUX PROTEIN"/>
    <property type="match status" value="1"/>
</dbReference>
<organism evidence="2 3">
    <name type="scientific">Stella humosa</name>
    <dbReference type="NCBI Taxonomy" id="94"/>
    <lineage>
        <taxon>Bacteria</taxon>
        <taxon>Pseudomonadati</taxon>
        <taxon>Pseudomonadota</taxon>
        <taxon>Alphaproteobacteria</taxon>
        <taxon>Rhodospirillales</taxon>
        <taxon>Stellaceae</taxon>
        <taxon>Stella</taxon>
    </lineage>
</organism>
<protein>
    <submittedName>
        <fullName evidence="2">Outer membrane protein TolC</fullName>
    </submittedName>
</protein>
<gene>
    <name evidence="2" type="ORF">EDC65_1478</name>
</gene>
<evidence type="ECO:0000256" key="1">
    <source>
        <dbReference type="SAM" id="SignalP"/>
    </source>
</evidence>
<keyword evidence="1" id="KW-0732">Signal</keyword>
<dbReference type="SUPFAM" id="SSF56954">
    <property type="entry name" value="Outer membrane efflux proteins (OEP)"/>
    <property type="match status" value="1"/>
</dbReference>
<dbReference type="PANTHER" id="PTHR30203:SF24">
    <property type="entry name" value="BLR4935 PROTEIN"/>
    <property type="match status" value="1"/>
</dbReference>
<dbReference type="Proteomes" id="UP000278222">
    <property type="component" value="Unassembled WGS sequence"/>
</dbReference>
<evidence type="ECO:0000313" key="2">
    <source>
        <dbReference type="EMBL" id="ROP99693.1"/>
    </source>
</evidence>
<accession>A0A3N1LWY2</accession>
<feature type="chain" id="PRO_5017937962" evidence="1">
    <location>
        <begin position="23"/>
        <end position="459"/>
    </location>
</feature>
<reference evidence="2 3" key="1">
    <citation type="submission" date="2018-11" db="EMBL/GenBank/DDBJ databases">
        <title>Genomic Encyclopedia of Type Strains, Phase IV (KMG-IV): sequencing the most valuable type-strain genomes for metagenomic binning, comparative biology and taxonomic classification.</title>
        <authorList>
            <person name="Goeker M."/>
        </authorList>
    </citation>
    <scope>NUCLEOTIDE SEQUENCE [LARGE SCALE GENOMIC DNA]</scope>
    <source>
        <strain evidence="2 3">DSM 5900</strain>
    </source>
</reference>